<proteinExistence type="predicted"/>
<dbReference type="Proteomes" id="UP001320148">
    <property type="component" value="Chromosome"/>
</dbReference>
<reference evidence="1 2" key="1">
    <citation type="submission" date="2021-02" db="EMBL/GenBank/DDBJ databases">
        <title>Complete genome of Desulfoluna sp. strain ASN36.</title>
        <authorList>
            <person name="Takahashi A."/>
            <person name="Kojima H."/>
            <person name="Fukui M."/>
        </authorList>
    </citation>
    <scope>NUCLEOTIDE SEQUENCE [LARGE SCALE GENOMIC DNA]</scope>
    <source>
        <strain evidence="1 2">ASN36</strain>
    </source>
</reference>
<organism evidence="1 2">
    <name type="scientific">Desulfoluna limicola</name>
    <dbReference type="NCBI Taxonomy" id="2810562"/>
    <lineage>
        <taxon>Bacteria</taxon>
        <taxon>Pseudomonadati</taxon>
        <taxon>Thermodesulfobacteriota</taxon>
        <taxon>Desulfobacteria</taxon>
        <taxon>Desulfobacterales</taxon>
        <taxon>Desulfolunaceae</taxon>
        <taxon>Desulfoluna</taxon>
    </lineage>
</organism>
<sequence length="222" mass="23748">MTAFRFTCRPTGSIRVPALVFLLCLMAIPRVHADSGSPWTLSAGVSLGYLETTAHAEAGTREATLDVDTLVSPFLKLGYGLTPSVLVEVKAGLDIYSGALTGQTGTGSSSLRGFSVEAGPTWVGSERSSTLVGSWRPLLHAGLRYGILRGDLDYPVENFEDAWGMDIAGGVAMDNWEIRLTGTWITHENGHETPGVDTAKSSGELGLSRIGLECAWHFYSVR</sequence>
<gene>
    <name evidence="1" type="ORF">DSLASN_13230</name>
</gene>
<name>A0ABM7PDT5_9BACT</name>
<keyword evidence="2" id="KW-1185">Reference proteome</keyword>
<accession>A0ABM7PDT5</accession>
<dbReference type="RefSeq" id="WP_236891977.1">
    <property type="nucleotide sequence ID" value="NZ_AP024488.1"/>
</dbReference>
<evidence type="ECO:0000313" key="1">
    <source>
        <dbReference type="EMBL" id="BCS95691.1"/>
    </source>
</evidence>
<dbReference type="EMBL" id="AP024488">
    <property type="protein sequence ID" value="BCS95691.1"/>
    <property type="molecule type" value="Genomic_DNA"/>
</dbReference>
<evidence type="ECO:0000313" key="2">
    <source>
        <dbReference type="Proteomes" id="UP001320148"/>
    </source>
</evidence>
<evidence type="ECO:0008006" key="3">
    <source>
        <dbReference type="Google" id="ProtNLM"/>
    </source>
</evidence>
<protein>
    <recommendedName>
        <fullName evidence="3">Outer membrane protein beta-barrel domain-containing protein</fullName>
    </recommendedName>
</protein>